<reference evidence="1 2" key="1">
    <citation type="submission" date="2017-08" db="EMBL/GenBank/DDBJ databases">
        <title>Substantial Increase in Enzyme Production by Combined Drug-Resistance Mutations in Paenibacillus agaridevorans.</title>
        <authorList>
            <person name="Tanaka Y."/>
            <person name="Funane K."/>
            <person name="Hosaka T."/>
            <person name="Shiwa Y."/>
            <person name="Fujita N."/>
            <person name="Miyazaki T."/>
            <person name="Yoshikawa H."/>
            <person name="Murakami K."/>
            <person name="Kasahara K."/>
            <person name="Inaoka T."/>
            <person name="Hiraga Y."/>
            <person name="Ochi K."/>
        </authorList>
    </citation>
    <scope>NUCLEOTIDE SEQUENCE [LARGE SCALE GENOMIC DNA]</scope>
    <source>
        <strain evidence="1 2">T-3040</strain>
    </source>
</reference>
<keyword evidence="2" id="KW-1185">Reference proteome</keyword>
<evidence type="ECO:0000313" key="1">
    <source>
        <dbReference type="EMBL" id="GBG06328.1"/>
    </source>
</evidence>
<dbReference type="AlphaFoldDB" id="A0A2R5EMX2"/>
<gene>
    <name evidence="1" type="ORF">PAT3040_00853</name>
</gene>
<proteinExistence type="predicted"/>
<organism evidence="1 2">
    <name type="scientific">Paenibacillus agaridevorans</name>
    <dbReference type="NCBI Taxonomy" id="171404"/>
    <lineage>
        <taxon>Bacteria</taxon>
        <taxon>Bacillati</taxon>
        <taxon>Bacillota</taxon>
        <taxon>Bacilli</taxon>
        <taxon>Bacillales</taxon>
        <taxon>Paenibacillaceae</taxon>
        <taxon>Paenibacillus</taxon>
    </lineage>
</organism>
<sequence>MAYSGLAAMDQYHFTGAISMGMNEELMFKPQMFEGKVTRHKQLTIQSDEQDPVSWNPVDVLGKLNDANAGVTIIHEGVTETESGAIKTLTVRVEEKSDVTTARWDSLLRQQFDDIAGVSGADTLITLNVSEKRDTILAQSKKELEEMLSRLHATSRYDIVIDKQRLLPIKMEELTSFEYERGGTPIKESRHTSVRFEKFEGSAEDSVQ</sequence>
<evidence type="ECO:0000313" key="2">
    <source>
        <dbReference type="Proteomes" id="UP000245202"/>
    </source>
</evidence>
<dbReference type="Proteomes" id="UP000245202">
    <property type="component" value="Unassembled WGS sequence"/>
</dbReference>
<protein>
    <submittedName>
        <fullName evidence="1">Uncharacterized protein</fullName>
    </submittedName>
</protein>
<dbReference type="EMBL" id="BDQX01000041">
    <property type="protein sequence ID" value="GBG06328.1"/>
    <property type="molecule type" value="Genomic_DNA"/>
</dbReference>
<comment type="caution">
    <text evidence="1">The sequence shown here is derived from an EMBL/GenBank/DDBJ whole genome shotgun (WGS) entry which is preliminary data.</text>
</comment>
<accession>A0A2R5EMX2</accession>
<name>A0A2R5EMX2_9BACL</name>